<keyword evidence="4" id="KW-0460">Magnesium</keyword>
<dbReference type="GO" id="GO:0045337">
    <property type="term" value="P:farnesyl diphosphate biosynthetic process"/>
    <property type="evidence" value="ECO:0007669"/>
    <property type="project" value="TreeGrafter"/>
</dbReference>
<dbReference type="InterPro" id="IPR039702">
    <property type="entry name" value="FPS1-like"/>
</dbReference>
<accession>A0AAN7P9N0</accession>
<evidence type="ECO:0000313" key="8">
    <source>
        <dbReference type="Proteomes" id="UP001353858"/>
    </source>
</evidence>
<evidence type="ECO:0000256" key="2">
    <source>
        <dbReference type="ARBA" id="ARBA00022679"/>
    </source>
</evidence>
<dbReference type="SUPFAM" id="SSF48576">
    <property type="entry name" value="Terpenoid synthases"/>
    <property type="match status" value="1"/>
</dbReference>
<dbReference type="PANTHER" id="PTHR11525">
    <property type="entry name" value="FARNESYL-PYROPHOSPHATE SYNTHETASE"/>
    <property type="match status" value="1"/>
</dbReference>
<comment type="caution">
    <text evidence="7">The sequence shown here is derived from an EMBL/GenBank/DDBJ whole genome shotgun (WGS) entry which is preliminary data.</text>
</comment>
<keyword evidence="8" id="KW-1185">Reference proteome</keyword>
<dbReference type="PANTHER" id="PTHR11525:SF0">
    <property type="entry name" value="FARNESYL PYROPHOSPHATE SYNTHASE"/>
    <property type="match status" value="1"/>
</dbReference>
<comment type="cofactor">
    <cofactor evidence="1">
        <name>Mg(2+)</name>
        <dbReference type="ChEBI" id="CHEBI:18420"/>
    </cofactor>
</comment>
<dbReference type="Gene3D" id="1.10.600.10">
    <property type="entry name" value="Farnesyl Diphosphate Synthase"/>
    <property type="match status" value="1"/>
</dbReference>
<evidence type="ECO:0000256" key="4">
    <source>
        <dbReference type="ARBA" id="ARBA00022842"/>
    </source>
</evidence>
<comment type="similarity">
    <text evidence="6">Belongs to the FPP/GGPP synthase family.</text>
</comment>
<comment type="pathway">
    <text evidence="5">Pheromone biosynthesis.</text>
</comment>
<proteinExistence type="inferred from homology"/>
<evidence type="ECO:0000256" key="1">
    <source>
        <dbReference type="ARBA" id="ARBA00001946"/>
    </source>
</evidence>
<dbReference type="GO" id="GO:0042811">
    <property type="term" value="P:pheromone biosynthetic process"/>
    <property type="evidence" value="ECO:0007669"/>
    <property type="project" value="UniProtKB-ARBA"/>
</dbReference>
<dbReference type="Proteomes" id="UP001353858">
    <property type="component" value="Unassembled WGS sequence"/>
</dbReference>
<dbReference type="Pfam" id="PF00348">
    <property type="entry name" value="polyprenyl_synt"/>
    <property type="match status" value="1"/>
</dbReference>
<dbReference type="GO" id="GO:0004337">
    <property type="term" value="F:(2E,6E)-farnesyl diphosphate synthase activity"/>
    <property type="evidence" value="ECO:0007669"/>
    <property type="project" value="TreeGrafter"/>
</dbReference>
<reference evidence="8" key="1">
    <citation type="submission" date="2023-01" db="EMBL/GenBank/DDBJ databases">
        <title>Key to firefly adult light organ development and bioluminescence: homeobox transcription factors regulate luciferase expression and transportation to peroxisome.</title>
        <authorList>
            <person name="Fu X."/>
        </authorList>
    </citation>
    <scope>NUCLEOTIDE SEQUENCE [LARGE SCALE GENOMIC DNA]</scope>
</reference>
<dbReference type="GO" id="GO:0005737">
    <property type="term" value="C:cytoplasm"/>
    <property type="evidence" value="ECO:0007669"/>
    <property type="project" value="TreeGrafter"/>
</dbReference>
<evidence type="ECO:0000256" key="6">
    <source>
        <dbReference type="RuleBase" id="RU004466"/>
    </source>
</evidence>
<evidence type="ECO:0000256" key="5">
    <source>
        <dbReference type="ARBA" id="ARBA00033740"/>
    </source>
</evidence>
<dbReference type="EMBL" id="JARPUR010000004">
    <property type="protein sequence ID" value="KAK4877701.1"/>
    <property type="molecule type" value="Genomic_DNA"/>
</dbReference>
<dbReference type="InterPro" id="IPR008949">
    <property type="entry name" value="Isoprenoid_synthase_dom_sf"/>
</dbReference>
<dbReference type="InterPro" id="IPR000092">
    <property type="entry name" value="Polyprenyl_synt"/>
</dbReference>
<evidence type="ECO:0000313" key="7">
    <source>
        <dbReference type="EMBL" id="KAK4877701.1"/>
    </source>
</evidence>
<dbReference type="AlphaFoldDB" id="A0AAN7P9N0"/>
<evidence type="ECO:0000256" key="3">
    <source>
        <dbReference type="ARBA" id="ARBA00022723"/>
    </source>
</evidence>
<dbReference type="GO" id="GO:0046872">
    <property type="term" value="F:metal ion binding"/>
    <property type="evidence" value="ECO:0007669"/>
    <property type="project" value="UniProtKB-KW"/>
</dbReference>
<protein>
    <recommendedName>
        <fullName evidence="9">Terpene synthase</fullName>
    </recommendedName>
</protein>
<sequence>MFKKINVCRNNIWKRKISTRPHVVYDDQTNGFLSVFPDIVDTIFKSKCFINNKQYKHHFLNVLEYTVMKEKRFRPPLLIETYKILEKPENLTKHNLQLMNILAWIPEIIQAYMNTEDDSMDQTDFRCDDVCWHKKDNVGLTSFRDCLYLYEVASLLLKKYFNKTPMYVPLTDLFHEMNQRLVIGQSLDWHWKVNEKLDFSKFNTHLFTTMGRNKGGFIIIETPFRASCILSNNYSKFLKVKNLIERITYVFQVDNDVLDVFQNGTAKIDAGENIRQGQCTWMAVEVLENGSENLKKVFKENYGRIGEEYENKIIRIYYEMGLFDKYIRYKKETLEYINDSVSKMNDQPLQEAILNLYKIMFL</sequence>
<dbReference type="GO" id="GO:0004161">
    <property type="term" value="F:dimethylallyltranstransferase activity"/>
    <property type="evidence" value="ECO:0007669"/>
    <property type="project" value="TreeGrafter"/>
</dbReference>
<gene>
    <name evidence="7" type="ORF">RN001_010207</name>
</gene>
<keyword evidence="3" id="KW-0479">Metal-binding</keyword>
<keyword evidence="2 6" id="KW-0808">Transferase</keyword>
<evidence type="ECO:0008006" key="9">
    <source>
        <dbReference type="Google" id="ProtNLM"/>
    </source>
</evidence>
<organism evidence="7 8">
    <name type="scientific">Aquatica leii</name>
    <dbReference type="NCBI Taxonomy" id="1421715"/>
    <lineage>
        <taxon>Eukaryota</taxon>
        <taxon>Metazoa</taxon>
        <taxon>Ecdysozoa</taxon>
        <taxon>Arthropoda</taxon>
        <taxon>Hexapoda</taxon>
        <taxon>Insecta</taxon>
        <taxon>Pterygota</taxon>
        <taxon>Neoptera</taxon>
        <taxon>Endopterygota</taxon>
        <taxon>Coleoptera</taxon>
        <taxon>Polyphaga</taxon>
        <taxon>Elateriformia</taxon>
        <taxon>Elateroidea</taxon>
        <taxon>Lampyridae</taxon>
        <taxon>Luciolinae</taxon>
        <taxon>Aquatica</taxon>
    </lineage>
</organism>
<name>A0AAN7P9N0_9COLE</name>